<protein>
    <submittedName>
        <fullName evidence="2">Uncharacterized protein</fullName>
    </submittedName>
</protein>
<sequence>MHTEYRSNFIEYDWSRLTNARLSTPSKDPSGSTHSASERRRRQQAPRSTDNTANHLHSRLKADGIATICPPWLKLYEDGVRAKTRSTSAKKSDKSVDLDDTESEVEAASPTPLHPYPERTGRLRHMQKAADLHDHGPIPKPEDSGSVKSVSSTLPDESTAYAVKASSDSPERGRGRVTQNKGKSFVKKANIAEDEALAYPEEEGHDDDDNQDASCPALGDEDGYGYDAYSYPAAQRKEDEDESYEDFELEEDEALALNALEELDPESSESGHAIQLQWAANAAFGKAKGKRGKKPKGKAKGKAQGKARAHIAIAQPRHDDDGGGCANFVHKTCRDCGHVSQENGSTCTLGALRCALTPPRTIEEVLGVPPEPMCGTFVDEVPQEFQKERKAVAELSLEATEQAFPTVQAVMADDANADFNPEAAEALLGLFQGRVTQRPLFMTGCARSFFCWMPCRLLGDDARCRIPPAIGLTPVNDIVQCACSLLDAPEREAFRRYYSQLASSRRRALDTHMPEPAPVLTDVLTTAEALARYYLMEGQVVTGCYTCCHWVRSLVMASAVWRADMGVTQGTVTQLIATDCGVSSVHAGRQMIIAGSMPQAGAALPSALAFGAPSSDFAVDGPDEAMAGESPAAQGPAGDLPGHASSSTAGAGRVGSGNLANPASSSVQGNLAVFLSDSDEIMLPAVDNAGPVAAVQPADTTAADVDLSEMDCDFNTAAQAEKGLVGKGRLLEIVKPFLLAKPQFAYIEGRAQKPSAGLSNIFIALRSGTDFSGDEWRSMEVDQAREAQQQLLEVLGANTPSSLGGAGKKLERDDEPGDKEAESLPKYQRGQHKGMQSGGGKGWRQTSSSQDWWSKQSRGSQDPWAASAAENKVPDTATQQLLRTLVKMVTRHEEELARIRIDTNFMLFMDVMPEGVYDLMKLTAEKWHEKYTAKQVTMSLRVMLMLALLGEIQDRMSKTVADDDQLQRCINVGWMAEGSTRLNPVYLYHRWNPETRTQEKSDHPPLTHMNALSHMQTLQEMIVQPNVLTRFRSTRPLAKDPKGEVVPFLLSLSLRQCQAEKCHSTLTALSGCACLKLAGVRLRPDRGQKQPLMKELEQAYLGVPYTDWTQRDPSWNRPQRNDKSDEKDQ</sequence>
<dbReference type="AlphaFoldDB" id="A0A1Q9D3F6"/>
<comment type="caution">
    <text evidence="2">The sequence shown here is derived from an EMBL/GenBank/DDBJ whole genome shotgun (WGS) entry which is preliminary data.</text>
</comment>
<feature type="compositionally biased region" description="Polar residues" evidence="1">
    <location>
        <begin position="1107"/>
        <end position="1118"/>
    </location>
</feature>
<evidence type="ECO:0000256" key="1">
    <source>
        <dbReference type="SAM" id="MobiDB-lite"/>
    </source>
</evidence>
<keyword evidence="3" id="KW-1185">Reference proteome</keyword>
<feature type="compositionally biased region" description="Basic and acidic residues" evidence="1">
    <location>
        <begin position="1119"/>
        <end position="1129"/>
    </location>
</feature>
<evidence type="ECO:0000313" key="3">
    <source>
        <dbReference type="Proteomes" id="UP000186817"/>
    </source>
</evidence>
<name>A0A1Q9D3F6_SYMMI</name>
<dbReference type="OrthoDB" id="10331001at2759"/>
<evidence type="ECO:0000313" key="2">
    <source>
        <dbReference type="EMBL" id="OLP89713.1"/>
    </source>
</evidence>
<accession>A0A1Q9D3F6</accession>
<gene>
    <name evidence="2" type="ORF">AK812_SmicGene28781</name>
</gene>
<reference evidence="2 3" key="1">
    <citation type="submission" date="2016-02" db="EMBL/GenBank/DDBJ databases">
        <title>Genome analysis of coral dinoflagellate symbionts highlights evolutionary adaptations to a symbiotic lifestyle.</title>
        <authorList>
            <person name="Aranda M."/>
            <person name="Li Y."/>
            <person name="Liew Y.J."/>
            <person name="Baumgarten S."/>
            <person name="Simakov O."/>
            <person name="Wilson M."/>
            <person name="Piel J."/>
            <person name="Ashoor H."/>
            <person name="Bougouffa S."/>
            <person name="Bajic V.B."/>
            <person name="Ryu T."/>
            <person name="Ravasi T."/>
            <person name="Bayer T."/>
            <person name="Micklem G."/>
            <person name="Kim H."/>
            <person name="Bhak J."/>
            <person name="Lajeunesse T.C."/>
            <person name="Voolstra C.R."/>
        </authorList>
    </citation>
    <scope>NUCLEOTIDE SEQUENCE [LARGE SCALE GENOMIC DNA]</scope>
    <source>
        <strain evidence="2 3">CCMP2467</strain>
    </source>
</reference>
<feature type="region of interest" description="Disordered" evidence="1">
    <location>
        <begin position="21"/>
        <end position="58"/>
    </location>
</feature>
<feature type="region of interest" description="Disordered" evidence="1">
    <location>
        <begin position="82"/>
        <end position="119"/>
    </location>
</feature>
<feature type="compositionally biased region" description="Basic and acidic residues" evidence="1">
    <location>
        <begin position="808"/>
        <end position="823"/>
    </location>
</feature>
<dbReference type="Proteomes" id="UP000186817">
    <property type="component" value="Unassembled WGS sequence"/>
</dbReference>
<feature type="region of interest" description="Disordered" evidence="1">
    <location>
        <begin position="286"/>
        <end position="306"/>
    </location>
</feature>
<proteinExistence type="predicted"/>
<dbReference type="EMBL" id="LSRX01000748">
    <property type="protein sequence ID" value="OLP89713.1"/>
    <property type="molecule type" value="Genomic_DNA"/>
</dbReference>
<feature type="compositionally biased region" description="Polar residues" evidence="1">
    <location>
        <begin position="844"/>
        <end position="860"/>
    </location>
</feature>
<feature type="compositionally biased region" description="Basic and acidic residues" evidence="1">
    <location>
        <begin position="132"/>
        <end position="145"/>
    </location>
</feature>
<feature type="region of interest" description="Disordered" evidence="1">
    <location>
        <begin position="796"/>
        <end position="875"/>
    </location>
</feature>
<feature type="compositionally biased region" description="Polar residues" evidence="1">
    <location>
        <begin position="146"/>
        <end position="156"/>
    </location>
</feature>
<feature type="compositionally biased region" description="Acidic residues" evidence="1">
    <location>
        <begin position="192"/>
        <end position="211"/>
    </location>
</feature>
<organism evidence="2 3">
    <name type="scientific">Symbiodinium microadriaticum</name>
    <name type="common">Dinoflagellate</name>
    <name type="synonym">Zooxanthella microadriatica</name>
    <dbReference type="NCBI Taxonomy" id="2951"/>
    <lineage>
        <taxon>Eukaryota</taxon>
        <taxon>Sar</taxon>
        <taxon>Alveolata</taxon>
        <taxon>Dinophyceae</taxon>
        <taxon>Suessiales</taxon>
        <taxon>Symbiodiniaceae</taxon>
        <taxon>Symbiodinium</taxon>
    </lineage>
</organism>
<feature type="region of interest" description="Disordered" evidence="1">
    <location>
        <begin position="1107"/>
        <end position="1129"/>
    </location>
</feature>
<feature type="region of interest" description="Disordered" evidence="1">
    <location>
        <begin position="619"/>
        <end position="665"/>
    </location>
</feature>
<feature type="compositionally biased region" description="Polar residues" evidence="1">
    <location>
        <begin position="21"/>
        <end position="35"/>
    </location>
</feature>
<feature type="compositionally biased region" description="Polar residues" evidence="1">
    <location>
        <begin position="45"/>
        <end position="55"/>
    </location>
</feature>
<feature type="compositionally biased region" description="Basic residues" evidence="1">
    <location>
        <begin position="287"/>
        <end position="306"/>
    </location>
</feature>
<feature type="region of interest" description="Disordered" evidence="1">
    <location>
        <begin position="132"/>
        <end position="228"/>
    </location>
</feature>